<evidence type="ECO:0008006" key="3">
    <source>
        <dbReference type="Google" id="ProtNLM"/>
    </source>
</evidence>
<protein>
    <recommendedName>
        <fullName evidence="3">Nicotinamide-nucleotide adenylyltransferase</fullName>
    </recommendedName>
</protein>
<evidence type="ECO:0000313" key="2">
    <source>
        <dbReference type="Proteomes" id="UP000717696"/>
    </source>
</evidence>
<dbReference type="Proteomes" id="UP000717696">
    <property type="component" value="Unassembled WGS sequence"/>
</dbReference>
<evidence type="ECO:0000313" key="1">
    <source>
        <dbReference type="EMBL" id="KAH7133055.1"/>
    </source>
</evidence>
<name>A0A9P9IW05_9HYPO</name>
<dbReference type="AlphaFoldDB" id="A0A9P9IW05"/>
<dbReference type="GO" id="GO:0016887">
    <property type="term" value="F:ATP hydrolysis activity"/>
    <property type="evidence" value="ECO:0007669"/>
    <property type="project" value="TreeGrafter"/>
</dbReference>
<dbReference type="Gene3D" id="3.40.50.620">
    <property type="entry name" value="HUPs"/>
    <property type="match status" value="1"/>
</dbReference>
<dbReference type="EMBL" id="JAGMUU010000018">
    <property type="protein sequence ID" value="KAH7133055.1"/>
    <property type="molecule type" value="Genomic_DNA"/>
</dbReference>
<dbReference type="GO" id="GO:0005737">
    <property type="term" value="C:cytoplasm"/>
    <property type="evidence" value="ECO:0007669"/>
    <property type="project" value="TreeGrafter"/>
</dbReference>
<gene>
    <name evidence="1" type="ORF">B0J13DRAFT_450760</name>
</gene>
<dbReference type="GO" id="GO:0005634">
    <property type="term" value="C:nucleus"/>
    <property type="evidence" value="ECO:0007669"/>
    <property type="project" value="TreeGrafter"/>
</dbReference>
<dbReference type="OrthoDB" id="5591297at2759"/>
<sequence>MPRPDPKSLVSFFSRALSSFQSSPDAFRVLCTLPHASDPAPRPPAHPVGHLVVLDSSFNPPTRAHAGMARAALDDGARLLLLLSVNNADKAPKPAGFPVRLAMMDAMGRQLLEEAGSGLQVDLAVTTMPFFHDKARALAQSGFYGAPPTTTFLAGFDTLVRVFDAKYYGGDDGMRQALGPFFAGGAKLRVTARPDERWGGAEEQRALAERLVQGEEGVSVVEGMMEDEGVSSSQVRDVVGKGGMLVSWWGRR</sequence>
<comment type="caution">
    <text evidence="1">The sequence shown here is derived from an EMBL/GenBank/DDBJ whole genome shotgun (WGS) entry which is preliminary data.</text>
</comment>
<keyword evidence="2" id="KW-1185">Reference proteome</keyword>
<dbReference type="GO" id="GO:0000309">
    <property type="term" value="F:nicotinamide-nucleotide adenylyltransferase activity"/>
    <property type="evidence" value="ECO:0007669"/>
    <property type="project" value="TreeGrafter"/>
</dbReference>
<organism evidence="1 2">
    <name type="scientific">Dactylonectria estremocensis</name>
    <dbReference type="NCBI Taxonomy" id="1079267"/>
    <lineage>
        <taxon>Eukaryota</taxon>
        <taxon>Fungi</taxon>
        <taxon>Dikarya</taxon>
        <taxon>Ascomycota</taxon>
        <taxon>Pezizomycotina</taxon>
        <taxon>Sordariomycetes</taxon>
        <taxon>Hypocreomycetidae</taxon>
        <taxon>Hypocreales</taxon>
        <taxon>Nectriaceae</taxon>
        <taxon>Dactylonectria</taxon>
    </lineage>
</organism>
<dbReference type="PANTHER" id="PTHR31285">
    <property type="entry name" value="NICOTINAMIDE MONONUCLEOTIDE ADENYLYLTRANSFERASE"/>
    <property type="match status" value="1"/>
</dbReference>
<reference evidence="1" key="1">
    <citation type="journal article" date="2021" name="Nat. Commun.">
        <title>Genetic determinants of endophytism in the Arabidopsis root mycobiome.</title>
        <authorList>
            <person name="Mesny F."/>
            <person name="Miyauchi S."/>
            <person name="Thiergart T."/>
            <person name="Pickel B."/>
            <person name="Atanasova L."/>
            <person name="Karlsson M."/>
            <person name="Huettel B."/>
            <person name="Barry K.W."/>
            <person name="Haridas S."/>
            <person name="Chen C."/>
            <person name="Bauer D."/>
            <person name="Andreopoulos W."/>
            <person name="Pangilinan J."/>
            <person name="LaButti K."/>
            <person name="Riley R."/>
            <person name="Lipzen A."/>
            <person name="Clum A."/>
            <person name="Drula E."/>
            <person name="Henrissat B."/>
            <person name="Kohler A."/>
            <person name="Grigoriev I.V."/>
            <person name="Martin F.M."/>
            <person name="Hacquard S."/>
        </authorList>
    </citation>
    <scope>NUCLEOTIDE SEQUENCE</scope>
    <source>
        <strain evidence="1">MPI-CAGE-AT-0021</strain>
    </source>
</reference>
<dbReference type="PANTHER" id="PTHR31285:SF0">
    <property type="entry name" value="NICOTINAMIDE MONONUCLEOTIDE ADENYLYLTRANSFERASE"/>
    <property type="match status" value="1"/>
</dbReference>
<accession>A0A9P9IW05</accession>
<dbReference type="SUPFAM" id="SSF52374">
    <property type="entry name" value="Nucleotidylyl transferase"/>
    <property type="match status" value="1"/>
</dbReference>
<dbReference type="InterPro" id="IPR014729">
    <property type="entry name" value="Rossmann-like_a/b/a_fold"/>
</dbReference>
<proteinExistence type="predicted"/>